<proteinExistence type="predicted"/>
<dbReference type="RefSeq" id="WP_087147382.1">
    <property type="nucleotide sequence ID" value="NZ_FUKJ01000258.1"/>
</dbReference>
<dbReference type="OrthoDB" id="9903281at2"/>
<dbReference type="Proteomes" id="UP000195442">
    <property type="component" value="Unassembled WGS sequence"/>
</dbReference>
<dbReference type="EMBL" id="FUKJ01000258">
    <property type="protein sequence ID" value="SJM93443.1"/>
    <property type="molecule type" value="Genomic_DNA"/>
</dbReference>
<name>A0A1R4HB41_9GAMM</name>
<reference evidence="2" key="1">
    <citation type="submission" date="2017-02" db="EMBL/GenBank/DDBJ databases">
        <authorList>
            <person name="Daims H."/>
        </authorList>
    </citation>
    <scope>NUCLEOTIDE SEQUENCE [LARGE SCALE GENOMIC DNA]</scope>
</reference>
<dbReference type="AlphaFoldDB" id="A0A1R4HB41"/>
<sequence length="108" mass="11755">MSNNISILSKAATEEILGDDLCFIVAFGKNGEVIPYLHNGVEAGSESLQNFNPMDYIDVNFKIPEEQNPQALGLLATPEKNAAVKIMALANRCRINGQWVTCNGFPCP</sequence>
<evidence type="ECO:0000313" key="2">
    <source>
        <dbReference type="Proteomes" id="UP000195442"/>
    </source>
</evidence>
<evidence type="ECO:0000313" key="1">
    <source>
        <dbReference type="EMBL" id="SJM93443.1"/>
    </source>
</evidence>
<gene>
    <name evidence="1" type="ORF">CRENPOLYSF2_3300002</name>
</gene>
<protein>
    <submittedName>
        <fullName evidence="1">Uncharacterized protein</fullName>
    </submittedName>
</protein>
<keyword evidence="2" id="KW-1185">Reference proteome</keyword>
<accession>A0A1R4HB41</accession>
<organism evidence="1 2">
    <name type="scientific">Crenothrix polyspora</name>
    <dbReference type="NCBI Taxonomy" id="360316"/>
    <lineage>
        <taxon>Bacteria</taxon>
        <taxon>Pseudomonadati</taxon>
        <taxon>Pseudomonadota</taxon>
        <taxon>Gammaproteobacteria</taxon>
        <taxon>Methylococcales</taxon>
        <taxon>Crenotrichaceae</taxon>
        <taxon>Crenothrix</taxon>
    </lineage>
</organism>